<reference evidence="3" key="1">
    <citation type="submission" date="2020-05" db="EMBL/GenBank/DDBJ databases">
        <title>Phylogenomic resolution of chytrid fungi.</title>
        <authorList>
            <person name="Stajich J.E."/>
            <person name="Amses K."/>
            <person name="Simmons R."/>
            <person name="Seto K."/>
            <person name="Myers J."/>
            <person name="Bonds A."/>
            <person name="Quandt C.A."/>
            <person name="Barry K."/>
            <person name="Liu P."/>
            <person name="Grigoriev I."/>
            <person name="Longcore J.E."/>
            <person name="James T.Y."/>
        </authorList>
    </citation>
    <scope>NUCLEOTIDE SEQUENCE</scope>
    <source>
        <strain evidence="3">JEL0513</strain>
    </source>
</reference>
<organism evidence="3 4">
    <name type="scientific">Physocladia obscura</name>
    <dbReference type="NCBI Taxonomy" id="109957"/>
    <lineage>
        <taxon>Eukaryota</taxon>
        <taxon>Fungi</taxon>
        <taxon>Fungi incertae sedis</taxon>
        <taxon>Chytridiomycota</taxon>
        <taxon>Chytridiomycota incertae sedis</taxon>
        <taxon>Chytridiomycetes</taxon>
        <taxon>Chytridiales</taxon>
        <taxon>Chytriomycetaceae</taxon>
        <taxon>Physocladia</taxon>
    </lineage>
</organism>
<dbReference type="EMBL" id="JADGJH010003653">
    <property type="protein sequence ID" value="KAJ3089595.1"/>
    <property type="molecule type" value="Genomic_DNA"/>
</dbReference>
<keyword evidence="2" id="KW-0812">Transmembrane</keyword>
<accession>A0AAD5SP31</accession>
<keyword evidence="2" id="KW-0472">Membrane</keyword>
<keyword evidence="2" id="KW-1133">Transmembrane helix</keyword>
<keyword evidence="4" id="KW-1185">Reference proteome</keyword>
<comment type="caution">
    <text evidence="3">The sequence shown here is derived from an EMBL/GenBank/DDBJ whole genome shotgun (WGS) entry which is preliminary data.</text>
</comment>
<evidence type="ECO:0000313" key="3">
    <source>
        <dbReference type="EMBL" id="KAJ3089595.1"/>
    </source>
</evidence>
<dbReference type="Proteomes" id="UP001211907">
    <property type="component" value="Unassembled WGS sequence"/>
</dbReference>
<feature type="non-terminal residue" evidence="3">
    <location>
        <position position="324"/>
    </location>
</feature>
<feature type="transmembrane region" description="Helical" evidence="2">
    <location>
        <begin position="163"/>
        <end position="184"/>
    </location>
</feature>
<evidence type="ECO:0000313" key="4">
    <source>
        <dbReference type="Proteomes" id="UP001211907"/>
    </source>
</evidence>
<feature type="region of interest" description="Disordered" evidence="1">
    <location>
        <begin position="124"/>
        <end position="160"/>
    </location>
</feature>
<evidence type="ECO:0000256" key="1">
    <source>
        <dbReference type="SAM" id="MobiDB-lite"/>
    </source>
</evidence>
<protein>
    <submittedName>
        <fullName evidence="3">Uncharacterized protein</fullName>
    </submittedName>
</protein>
<name>A0AAD5SP31_9FUNG</name>
<sequence>MSGVCTVYSTGVSQLFGSADSGTASVSDCDLASTAVGCSYYGLYATSVSPSGVDCVCSNANPAASLAASTECFACPTAFAGALCGVVFDSIYWYSTSTAPSQVIATTTTAALLQASTASSTTASTATATTTTTTTTTTTATTAATSTSTSSSNTSSSSSSTTGIIVGAVAIALVAVGLGLWYWYRKRNPKKVQDHELVGSNHAASSGKPPAGPVITRHDGPVPLIISRPVDGVYDYYISTQQDGKMDANWGYYLKHNIQAESEDAWVFLKFEDVAQGESEFDVSRASFASAKKFIVLVSRAFVEALAQQQRRDSWNDAVLVEWD</sequence>
<dbReference type="AlphaFoldDB" id="A0AAD5SP31"/>
<gene>
    <name evidence="3" type="ORF">HK100_007711</name>
</gene>
<evidence type="ECO:0000256" key="2">
    <source>
        <dbReference type="SAM" id="Phobius"/>
    </source>
</evidence>
<proteinExistence type="predicted"/>